<evidence type="ECO:0000313" key="3">
    <source>
        <dbReference type="EMBL" id="GCD41778.1"/>
    </source>
</evidence>
<dbReference type="AlphaFoldDB" id="A0A401VXH7"/>
<organism evidence="3 4">
    <name type="scientific">Streptomyces paromomycinus</name>
    <name type="common">Streptomyces rimosus subsp. paromomycinus</name>
    <dbReference type="NCBI Taxonomy" id="92743"/>
    <lineage>
        <taxon>Bacteria</taxon>
        <taxon>Bacillati</taxon>
        <taxon>Actinomycetota</taxon>
        <taxon>Actinomycetes</taxon>
        <taxon>Kitasatosporales</taxon>
        <taxon>Streptomycetaceae</taxon>
        <taxon>Streptomyces</taxon>
    </lineage>
</organism>
<gene>
    <name evidence="3" type="primary">rsbV_2</name>
    <name evidence="3" type="ORF">GKJPGBOP_01435</name>
</gene>
<sequence>MERTAPREFLDADGNPAIAVDGVRMSYACRPECTVVTFTGIRGGLDLYNAPVFRDRLRDLVAGGCGDMVIVLADIGYVDETALGAFVFVRKRLRRTGHGVRIVEADPGSHLRKLVRQTGMTSIFPLFDRLEDALAELAGNGAGTGEAASARAGRTAPTEHRAHSGGPPGT</sequence>
<dbReference type="Pfam" id="PF01740">
    <property type="entry name" value="STAS"/>
    <property type="match status" value="1"/>
</dbReference>
<dbReference type="InterPro" id="IPR036513">
    <property type="entry name" value="STAS_dom_sf"/>
</dbReference>
<proteinExistence type="predicted"/>
<reference evidence="3 4" key="1">
    <citation type="submission" date="2018-11" db="EMBL/GenBank/DDBJ databases">
        <title>Whole genome sequence of Streptomyces paromomycinus NBRC 15454(T).</title>
        <authorList>
            <person name="Komaki H."/>
            <person name="Tamura T."/>
        </authorList>
    </citation>
    <scope>NUCLEOTIDE SEQUENCE [LARGE SCALE GENOMIC DNA]</scope>
    <source>
        <strain evidence="3 4">NBRC 15454</strain>
    </source>
</reference>
<dbReference type="Gene3D" id="3.30.750.24">
    <property type="entry name" value="STAS domain"/>
    <property type="match status" value="1"/>
</dbReference>
<accession>A0A401VXH7</accession>
<comment type="caution">
    <text evidence="3">The sequence shown here is derived from an EMBL/GenBank/DDBJ whole genome shotgun (WGS) entry which is preliminary data.</text>
</comment>
<dbReference type="PANTHER" id="PTHR33495:SF2">
    <property type="entry name" value="ANTI-SIGMA FACTOR ANTAGONIST TM_1081-RELATED"/>
    <property type="match status" value="1"/>
</dbReference>
<dbReference type="GO" id="GO:0043856">
    <property type="term" value="F:anti-sigma factor antagonist activity"/>
    <property type="evidence" value="ECO:0007669"/>
    <property type="project" value="TreeGrafter"/>
</dbReference>
<dbReference type="PANTHER" id="PTHR33495">
    <property type="entry name" value="ANTI-SIGMA FACTOR ANTAGONIST TM_1081-RELATED-RELATED"/>
    <property type="match status" value="1"/>
</dbReference>
<evidence type="ECO:0000259" key="2">
    <source>
        <dbReference type="PROSITE" id="PS50801"/>
    </source>
</evidence>
<dbReference type="SUPFAM" id="SSF52091">
    <property type="entry name" value="SpoIIaa-like"/>
    <property type="match status" value="1"/>
</dbReference>
<name>A0A401VXH7_STREY</name>
<dbReference type="Proteomes" id="UP000286746">
    <property type="component" value="Unassembled WGS sequence"/>
</dbReference>
<protein>
    <submittedName>
        <fullName evidence="3">Anti-sigma-B factor antagonist</fullName>
    </submittedName>
</protein>
<feature type="domain" description="STAS" evidence="2">
    <location>
        <begin position="41"/>
        <end position="137"/>
    </location>
</feature>
<dbReference type="EMBL" id="BHZD01000001">
    <property type="protein sequence ID" value="GCD41778.1"/>
    <property type="molecule type" value="Genomic_DNA"/>
</dbReference>
<dbReference type="RefSeq" id="WP_170251600.1">
    <property type="nucleotide sequence ID" value="NZ_BHZD01000001.1"/>
</dbReference>
<dbReference type="InterPro" id="IPR002645">
    <property type="entry name" value="STAS_dom"/>
</dbReference>
<dbReference type="PROSITE" id="PS50801">
    <property type="entry name" value="STAS"/>
    <property type="match status" value="1"/>
</dbReference>
<feature type="region of interest" description="Disordered" evidence="1">
    <location>
        <begin position="145"/>
        <end position="170"/>
    </location>
</feature>
<keyword evidence="4" id="KW-1185">Reference proteome</keyword>
<dbReference type="CDD" id="cd07043">
    <property type="entry name" value="STAS_anti-anti-sigma_factors"/>
    <property type="match status" value="1"/>
</dbReference>
<evidence type="ECO:0000313" key="4">
    <source>
        <dbReference type="Proteomes" id="UP000286746"/>
    </source>
</evidence>
<evidence type="ECO:0000256" key="1">
    <source>
        <dbReference type="SAM" id="MobiDB-lite"/>
    </source>
</evidence>